<reference evidence="3" key="3">
    <citation type="submission" date="2020-12" db="UniProtKB">
        <authorList>
            <consortium name="EnsemblPlants"/>
        </authorList>
    </citation>
    <scope>IDENTIFICATION</scope>
</reference>
<dbReference type="Proteomes" id="UP000006727">
    <property type="component" value="Chromosome 20"/>
</dbReference>
<dbReference type="EnsemblPlants" id="Pp3c20_7110V3.10">
    <property type="protein sequence ID" value="Pp3c20_7110V3.10"/>
    <property type="gene ID" value="Pp3c20_7110"/>
</dbReference>
<reference evidence="3 4" key="2">
    <citation type="journal article" date="2018" name="Plant J.">
        <title>The Physcomitrella patens chromosome-scale assembly reveals moss genome structure and evolution.</title>
        <authorList>
            <person name="Lang D."/>
            <person name="Ullrich K.K."/>
            <person name="Murat F."/>
            <person name="Fuchs J."/>
            <person name="Jenkins J."/>
            <person name="Haas F.B."/>
            <person name="Piednoel M."/>
            <person name="Gundlach H."/>
            <person name="Van Bel M."/>
            <person name="Meyberg R."/>
            <person name="Vives C."/>
            <person name="Morata J."/>
            <person name="Symeonidi A."/>
            <person name="Hiss M."/>
            <person name="Muchero W."/>
            <person name="Kamisugi Y."/>
            <person name="Saleh O."/>
            <person name="Blanc G."/>
            <person name="Decker E.L."/>
            <person name="van Gessel N."/>
            <person name="Grimwood J."/>
            <person name="Hayes R.D."/>
            <person name="Graham S.W."/>
            <person name="Gunter L.E."/>
            <person name="McDaniel S.F."/>
            <person name="Hoernstein S.N.W."/>
            <person name="Larsson A."/>
            <person name="Li F.W."/>
            <person name="Perroud P.F."/>
            <person name="Phillips J."/>
            <person name="Ranjan P."/>
            <person name="Rokshar D.S."/>
            <person name="Rothfels C.J."/>
            <person name="Schneider L."/>
            <person name="Shu S."/>
            <person name="Stevenson D.W."/>
            <person name="Thummler F."/>
            <person name="Tillich M."/>
            <person name="Villarreal Aguilar J.C."/>
            <person name="Widiez T."/>
            <person name="Wong G.K."/>
            <person name="Wymore A."/>
            <person name="Zhang Y."/>
            <person name="Zimmer A.D."/>
            <person name="Quatrano R.S."/>
            <person name="Mayer K.F.X."/>
            <person name="Goodstein D."/>
            <person name="Casacuberta J.M."/>
            <person name="Vandepoele K."/>
            <person name="Reski R."/>
            <person name="Cuming A.C."/>
            <person name="Tuskan G.A."/>
            <person name="Maumus F."/>
            <person name="Salse J."/>
            <person name="Schmutz J."/>
            <person name="Rensing S.A."/>
        </authorList>
    </citation>
    <scope>NUCLEOTIDE SEQUENCE [LARGE SCALE GENOMIC DNA]</scope>
    <source>
        <strain evidence="3 4">cv. Gransden 2004</strain>
    </source>
</reference>
<proteinExistence type="predicted"/>
<feature type="compositionally biased region" description="Basic and acidic residues" evidence="1">
    <location>
        <begin position="68"/>
        <end position="83"/>
    </location>
</feature>
<evidence type="ECO:0000256" key="1">
    <source>
        <dbReference type="SAM" id="MobiDB-lite"/>
    </source>
</evidence>
<organism evidence="3 4">
    <name type="scientific">Physcomitrium patens</name>
    <name type="common">Spreading-leaved earth moss</name>
    <name type="synonym">Physcomitrella patens</name>
    <dbReference type="NCBI Taxonomy" id="3218"/>
    <lineage>
        <taxon>Eukaryota</taxon>
        <taxon>Viridiplantae</taxon>
        <taxon>Streptophyta</taxon>
        <taxon>Embryophyta</taxon>
        <taxon>Bryophyta</taxon>
        <taxon>Bryophytina</taxon>
        <taxon>Bryopsida</taxon>
        <taxon>Funariidae</taxon>
        <taxon>Funariales</taxon>
        <taxon>Funariaceae</taxon>
        <taxon>Physcomitrium</taxon>
    </lineage>
</organism>
<dbReference type="RefSeq" id="XP_024357567.1">
    <property type="nucleotide sequence ID" value="XM_024501799.2"/>
</dbReference>
<dbReference type="EnsemblPlants" id="Pp3c20_7110V3.11">
    <property type="protein sequence ID" value="Pp3c20_7110V3.11"/>
    <property type="gene ID" value="Pp3c20_7110"/>
</dbReference>
<keyword evidence="2" id="KW-1133">Transmembrane helix</keyword>
<dbReference type="EMBL" id="ABEU02000020">
    <property type="status" value="NOT_ANNOTATED_CDS"/>
    <property type="molecule type" value="Genomic_DNA"/>
</dbReference>
<accession>A0A7I4C8V4</accession>
<feature type="transmembrane region" description="Helical" evidence="2">
    <location>
        <begin position="318"/>
        <end position="336"/>
    </location>
</feature>
<dbReference type="Gramene" id="Pp3c20_7110V3.10">
    <property type="protein sequence ID" value="Pp3c20_7110V3.10"/>
    <property type="gene ID" value="Pp3c20_7110"/>
</dbReference>
<evidence type="ECO:0000313" key="4">
    <source>
        <dbReference type="Proteomes" id="UP000006727"/>
    </source>
</evidence>
<gene>
    <name evidence="3" type="primary">LOC112273267</name>
</gene>
<evidence type="ECO:0000256" key="2">
    <source>
        <dbReference type="SAM" id="Phobius"/>
    </source>
</evidence>
<dbReference type="KEGG" id="ppp:112273267"/>
<feature type="compositionally biased region" description="Basic and acidic residues" evidence="1">
    <location>
        <begin position="11"/>
        <end position="34"/>
    </location>
</feature>
<name>A0A7I4C8V4_PHYPA</name>
<sequence length="342" mass="39030">MKNRRSSWRYSAEETKGNGREWRVRNSIHREESSTQHLHNAPREEGRGATRWDSTALIDYGPPSTDGPVRRSDVRETETKADDGWGSTPVDNDAATDLTSAWEALATSSLSDWSKPPQIESIEHWDDTGAKETWDFVIIGRTRVNNPDLYVEKNIDWNAKIPPDLLAYVDDKNRCRKASRPRAGSPVLLGLEVLGQSFGDHQPQGQGDKEKAVLNQSKEKHEQVGGRWGDVNQNSKLAQRRTDQQLNQRVSGEMQSTLIRDNYEDRGRKRRGGKYISGLFMQKPKSETISTHIFFQSFMFTCLDLSTRCFLLEHMYKTMYNTALAGACIWLLRLTIVTRRQG</sequence>
<keyword evidence="2" id="KW-0472">Membrane</keyword>
<feature type="region of interest" description="Disordered" evidence="1">
    <location>
        <begin position="1"/>
        <end position="94"/>
    </location>
</feature>
<keyword evidence="4" id="KW-1185">Reference proteome</keyword>
<dbReference type="Gramene" id="Pp3c20_7110V3.11">
    <property type="protein sequence ID" value="Pp3c20_7110V3.11"/>
    <property type="gene ID" value="Pp3c20_7110"/>
</dbReference>
<protein>
    <submittedName>
        <fullName evidence="3">Uncharacterized protein</fullName>
    </submittedName>
</protein>
<keyword evidence="2" id="KW-0812">Transmembrane</keyword>
<dbReference type="GeneID" id="112273267"/>
<evidence type="ECO:0000313" key="3">
    <source>
        <dbReference type="EnsemblPlants" id="Pp3c20_7110V3.10"/>
    </source>
</evidence>
<dbReference type="AlphaFoldDB" id="A0A7I4C8V4"/>
<feature type="compositionally biased region" description="Basic and acidic residues" evidence="1">
    <location>
        <begin position="41"/>
        <end position="50"/>
    </location>
</feature>
<reference evidence="3 4" key="1">
    <citation type="journal article" date="2008" name="Science">
        <title>The Physcomitrella genome reveals evolutionary insights into the conquest of land by plants.</title>
        <authorList>
            <person name="Rensing S."/>
            <person name="Lang D."/>
            <person name="Zimmer A."/>
            <person name="Terry A."/>
            <person name="Salamov A."/>
            <person name="Shapiro H."/>
            <person name="Nishiyama T."/>
            <person name="Perroud P.-F."/>
            <person name="Lindquist E."/>
            <person name="Kamisugi Y."/>
            <person name="Tanahashi T."/>
            <person name="Sakakibara K."/>
            <person name="Fujita T."/>
            <person name="Oishi K."/>
            <person name="Shin-I T."/>
            <person name="Kuroki Y."/>
            <person name="Toyoda A."/>
            <person name="Suzuki Y."/>
            <person name="Hashimoto A."/>
            <person name="Yamaguchi K."/>
            <person name="Sugano A."/>
            <person name="Kohara Y."/>
            <person name="Fujiyama A."/>
            <person name="Anterola A."/>
            <person name="Aoki S."/>
            <person name="Ashton N."/>
            <person name="Barbazuk W.B."/>
            <person name="Barker E."/>
            <person name="Bennetzen J."/>
            <person name="Bezanilla M."/>
            <person name="Blankenship R."/>
            <person name="Cho S.H."/>
            <person name="Dutcher S."/>
            <person name="Estelle M."/>
            <person name="Fawcett J.A."/>
            <person name="Gundlach H."/>
            <person name="Hanada K."/>
            <person name="Heyl A."/>
            <person name="Hicks K.A."/>
            <person name="Hugh J."/>
            <person name="Lohr M."/>
            <person name="Mayer K."/>
            <person name="Melkozernov A."/>
            <person name="Murata T."/>
            <person name="Nelson D."/>
            <person name="Pils B."/>
            <person name="Prigge M."/>
            <person name="Reiss B."/>
            <person name="Renner T."/>
            <person name="Rombauts S."/>
            <person name="Rushton P."/>
            <person name="Sanderfoot A."/>
            <person name="Schween G."/>
            <person name="Shiu S.-H."/>
            <person name="Stueber K."/>
            <person name="Theodoulou F.L."/>
            <person name="Tu H."/>
            <person name="Van de Peer Y."/>
            <person name="Verrier P.J."/>
            <person name="Waters E."/>
            <person name="Wood A."/>
            <person name="Yang L."/>
            <person name="Cove D."/>
            <person name="Cuming A."/>
            <person name="Hasebe M."/>
            <person name="Lucas S."/>
            <person name="Mishler D.B."/>
            <person name="Reski R."/>
            <person name="Grigoriev I."/>
            <person name="Quatrano R.S."/>
            <person name="Boore J.L."/>
        </authorList>
    </citation>
    <scope>NUCLEOTIDE SEQUENCE [LARGE SCALE GENOMIC DNA]</scope>
    <source>
        <strain evidence="3 4">cv. Gransden 2004</strain>
    </source>
</reference>